<organism evidence="1 2">
    <name type="scientific">Leucogyrophana mollusca</name>
    <dbReference type="NCBI Taxonomy" id="85980"/>
    <lineage>
        <taxon>Eukaryota</taxon>
        <taxon>Fungi</taxon>
        <taxon>Dikarya</taxon>
        <taxon>Basidiomycota</taxon>
        <taxon>Agaricomycotina</taxon>
        <taxon>Agaricomycetes</taxon>
        <taxon>Agaricomycetidae</taxon>
        <taxon>Boletales</taxon>
        <taxon>Boletales incertae sedis</taxon>
        <taxon>Leucogyrophana</taxon>
    </lineage>
</organism>
<accession>A0ACB8BWD5</accession>
<gene>
    <name evidence="1" type="ORF">BV22DRAFT_144998</name>
</gene>
<name>A0ACB8BWD5_9AGAM</name>
<evidence type="ECO:0000313" key="1">
    <source>
        <dbReference type="EMBL" id="KAH7929147.1"/>
    </source>
</evidence>
<sequence>MSSSKVVLVTGCSKGGIGFHLCERFADQGCVVYATSRRLETMQGFAHSSIRTLSLDVTSDESVQSAVQHILEESGKIDIVVNNAGALAIGPLIEVSIDQVKKAFDTNTFSALRVAKAVIPSMVARKRGLVVNIGSIAGEIPTPWNGLYCAAKAALHSLSNVLAMECQPFGVDVMLVAPGGVRSNIAINQAATLELSSDSFYKPYINAILARMNISQGKGSMDTAAFAKRVVQSALSPKPPAYMTLGHNSRVFAVLLWFPRRFVRWVIMRTVMGKPQSPSSAP</sequence>
<proteinExistence type="predicted"/>
<comment type="caution">
    <text evidence="1">The sequence shown here is derived from an EMBL/GenBank/DDBJ whole genome shotgun (WGS) entry which is preliminary data.</text>
</comment>
<reference evidence="1" key="1">
    <citation type="journal article" date="2021" name="New Phytol.">
        <title>Evolutionary innovations through gain and loss of genes in the ectomycorrhizal Boletales.</title>
        <authorList>
            <person name="Wu G."/>
            <person name="Miyauchi S."/>
            <person name="Morin E."/>
            <person name="Kuo A."/>
            <person name="Drula E."/>
            <person name="Varga T."/>
            <person name="Kohler A."/>
            <person name="Feng B."/>
            <person name="Cao Y."/>
            <person name="Lipzen A."/>
            <person name="Daum C."/>
            <person name="Hundley H."/>
            <person name="Pangilinan J."/>
            <person name="Johnson J."/>
            <person name="Barry K."/>
            <person name="LaButti K."/>
            <person name="Ng V."/>
            <person name="Ahrendt S."/>
            <person name="Min B."/>
            <person name="Choi I.G."/>
            <person name="Park H."/>
            <person name="Plett J.M."/>
            <person name="Magnuson J."/>
            <person name="Spatafora J.W."/>
            <person name="Nagy L.G."/>
            <person name="Henrissat B."/>
            <person name="Grigoriev I.V."/>
            <person name="Yang Z.L."/>
            <person name="Xu J."/>
            <person name="Martin F.M."/>
        </authorList>
    </citation>
    <scope>NUCLEOTIDE SEQUENCE</scope>
    <source>
        <strain evidence="1">KUC20120723A-06</strain>
    </source>
</reference>
<dbReference type="Proteomes" id="UP000790709">
    <property type="component" value="Unassembled WGS sequence"/>
</dbReference>
<keyword evidence="2" id="KW-1185">Reference proteome</keyword>
<evidence type="ECO:0000313" key="2">
    <source>
        <dbReference type="Proteomes" id="UP000790709"/>
    </source>
</evidence>
<dbReference type="EMBL" id="MU266344">
    <property type="protein sequence ID" value="KAH7929147.1"/>
    <property type="molecule type" value="Genomic_DNA"/>
</dbReference>
<protein>
    <submittedName>
        <fullName evidence="1">NAD(P)-binding protein</fullName>
    </submittedName>
</protein>